<keyword evidence="2" id="KW-1185">Reference proteome</keyword>
<dbReference type="EMBL" id="CAAALY010290731">
    <property type="protein sequence ID" value="VEL44150.1"/>
    <property type="molecule type" value="Genomic_DNA"/>
</dbReference>
<reference evidence="1" key="1">
    <citation type="submission" date="2018-11" db="EMBL/GenBank/DDBJ databases">
        <authorList>
            <consortium name="Pathogen Informatics"/>
        </authorList>
    </citation>
    <scope>NUCLEOTIDE SEQUENCE</scope>
</reference>
<dbReference type="AlphaFoldDB" id="A0A448XSW3"/>
<dbReference type="Proteomes" id="UP000784294">
    <property type="component" value="Unassembled WGS sequence"/>
</dbReference>
<sequence length="88" mass="9378">MVNSVEGTRPRQTRTNRAKVNRAQLKLAISDAAACLPFCPPPLPESSRLCIGQPGPHALKSSLRPQVGCTGEFESLSHALISDLSLSP</sequence>
<accession>A0A448XSW3</accession>
<gene>
    <name evidence="1" type="ORF">PXEA_LOCUS37590</name>
</gene>
<comment type="caution">
    <text evidence="1">The sequence shown here is derived from an EMBL/GenBank/DDBJ whole genome shotgun (WGS) entry which is preliminary data.</text>
</comment>
<evidence type="ECO:0000313" key="1">
    <source>
        <dbReference type="EMBL" id="VEL44150.1"/>
    </source>
</evidence>
<evidence type="ECO:0000313" key="2">
    <source>
        <dbReference type="Proteomes" id="UP000784294"/>
    </source>
</evidence>
<protein>
    <submittedName>
        <fullName evidence="1">Uncharacterized protein</fullName>
    </submittedName>
</protein>
<name>A0A448XSW3_9PLAT</name>
<proteinExistence type="predicted"/>
<organism evidence="1 2">
    <name type="scientific">Protopolystoma xenopodis</name>
    <dbReference type="NCBI Taxonomy" id="117903"/>
    <lineage>
        <taxon>Eukaryota</taxon>
        <taxon>Metazoa</taxon>
        <taxon>Spiralia</taxon>
        <taxon>Lophotrochozoa</taxon>
        <taxon>Platyhelminthes</taxon>
        <taxon>Monogenea</taxon>
        <taxon>Polyopisthocotylea</taxon>
        <taxon>Polystomatidea</taxon>
        <taxon>Polystomatidae</taxon>
        <taxon>Protopolystoma</taxon>
    </lineage>
</organism>